<keyword evidence="2" id="KW-1133">Transmembrane helix</keyword>
<dbReference type="Proteomes" id="UP000224634">
    <property type="component" value="Unassembled WGS sequence"/>
</dbReference>
<name>A0A2B7WUJ6_POLH7</name>
<keyword evidence="5" id="KW-1185">Reference proteome</keyword>
<sequence length="404" mass="44233">MAHAGPSPPLMRIDSKHHGAKVVITGAMGLSVSCLALLIRIYVRAHARTPFGKDDSLLIIAASFILSHLAVTFVSVSKGFGRSIELIDDSNLPVVQKTAFASDILYLFALYFTKCCIVTVFIRLTPKKRHNQGAFATLALSTIWLFIAILLISINCGLKMPWQEVANLCHDMFIRWQVITALDVITELLLFGLAVLLLAGLQMPLQQKGIVLSSFAFRLPLVIFSIVRLYRIHFGIHSTNPSLNLVDSVIWTLVQLHYSLVACTIFALKPFMSAVSTNYGNTGGTSLDQSGSNSKQQQYATDTPHSANNFALRSVTMSANRVKNFATVSTQSGGGNSNLFPAKYGATSATVTNVRKHDERSLDSNDSTKMIIKKDIQYSVEYSSSGDGPEEPHTRDGIVESHPR</sequence>
<dbReference type="InterPro" id="IPR049326">
    <property type="entry name" value="Rhodopsin_dom_fungi"/>
</dbReference>
<evidence type="ECO:0000256" key="2">
    <source>
        <dbReference type="SAM" id="Phobius"/>
    </source>
</evidence>
<organism evidence="4 5">
    <name type="scientific">Polytolypa hystricis (strain UAMH7299)</name>
    <dbReference type="NCBI Taxonomy" id="1447883"/>
    <lineage>
        <taxon>Eukaryota</taxon>
        <taxon>Fungi</taxon>
        <taxon>Dikarya</taxon>
        <taxon>Ascomycota</taxon>
        <taxon>Pezizomycotina</taxon>
        <taxon>Eurotiomycetes</taxon>
        <taxon>Eurotiomycetidae</taxon>
        <taxon>Onygenales</taxon>
        <taxon>Onygenales incertae sedis</taxon>
        <taxon>Polytolypa</taxon>
    </lineage>
</organism>
<dbReference type="AlphaFoldDB" id="A0A2B7WUJ6"/>
<feature type="transmembrane region" description="Helical" evidence="2">
    <location>
        <begin position="104"/>
        <end position="122"/>
    </location>
</feature>
<evidence type="ECO:0000313" key="5">
    <source>
        <dbReference type="Proteomes" id="UP000224634"/>
    </source>
</evidence>
<feature type="compositionally biased region" description="Basic and acidic residues" evidence="1">
    <location>
        <begin position="390"/>
        <end position="404"/>
    </location>
</feature>
<proteinExistence type="predicted"/>
<feature type="transmembrane region" description="Helical" evidence="2">
    <location>
        <begin position="55"/>
        <end position="76"/>
    </location>
</feature>
<feature type="transmembrane region" description="Helical" evidence="2">
    <location>
        <begin position="174"/>
        <end position="198"/>
    </location>
</feature>
<feature type="transmembrane region" description="Helical" evidence="2">
    <location>
        <begin position="134"/>
        <end position="154"/>
    </location>
</feature>
<feature type="transmembrane region" description="Helical" evidence="2">
    <location>
        <begin position="250"/>
        <end position="268"/>
    </location>
</feature>
<feature type="region of interest" description="Disordered" evidence="1">
    <location>
        <begin position="380"/>
        <end position="404"/>
    </location>
</feature>
<keyword evidence="2" id="KW-0472">Membrane</keyword>
<keyword evidence="2" id="KW-0812">Transmembrane</keyword>
<evidence type="ECO:0000256" key="1">
    <source>
        <dbReference type="SAM" id="MobiDB-lite"/>
    </source>
</evidence>
<feature type="domain" description="Rhodopsin" evidence="3">
    <location>
        <begin position="39"/>
        <end position="273"/>
    </location>
</feature>
<protein>
    <recommendedName>
        <fullName evidence="3">Rhodopsin domain-containing protein</fullName>
    </recommendedName>
</protein>
<gene>
    <name evidence="4" type="ORF">AJ80_09215</name>
</gene>
<comment type="caution">
    <text evidence="4">The sequence shown here is derived from an EMBL/GenBank/DDBJ whole genome shotgun (WGS) entry which is preliminary data.</text>
</comment>
<feature type="transmembrane region" description="Helical" evidence="2">
    <location>
        <begin position="210"/>
        <end position="230"/>
    </location>
</feature>
<evidence type="ECO:0000313" key="4">
    <source>
        <dbReference type="EMBL" id="PGH00162.1"/>
    </source>
</evidence>
<evidence type="ECO:0000259" key="3">
    <source>
        <dbReference type="Pfam" id="PF20684"/>
    </source>
</evidence>
<dbReference type="PANTHER" id="PTHR39614:SF2">
    <property type="entry name" value="INTEGRAL MEMBRANE PROTEIN"/>
    <property type="match status" value="1"/>
</dbReference>
<dbReference type="EMBL" id="PDNA01000258">
    <property type="protein sequence ID" value="PGH00162.1"/>
    <property type="molecule type" value="Genomic_DNA"/>
</dbReference>
<reference evidence="4 5" key="1">
    <citation type="submission" date="2017-10" db="EMBL/GenBank/DDBJ databases">
        <title>Comparative genomics in systemic dimorphic fungi from Ajellomycetaceae.</title>
        <authorList>
            <person name="Munoz J.F."/>
            <person name="Mcewen J.G."/>
            <person name="Clay O.K."/>
            <person name="Cuomo C.A."/>
        </authorList>
    </citation>
    <scope>NUCLEOTIDE SEQUENCE [LARGE SCALE GENOMIC DNA]</scope>
    <source>
        <strain evidence="4 5">UAMH7299</strain>
    </source>
</reference>
<dbReference type="STRING" id="1447883.A0A2B7WUJ6"/>
<feature type="transmembrane region" description="Helical" evidence="2">
    <location>
        <begin position="20"/>
        <end position="43"/>
    </location>
</feature>
<accession>A0A2B7WUJ6</accession>
<dbReference type="Pfam" id="PF20684">
    <property type="entry name" value="Fung_rhodopsin"/>
    <property type="match status" value="1"/>
</dbReference>
<dbReference type="PANTHER" id="PTHR39614">
    <property type="entry name" value="INTEGRAL MEMBRANE PROTEIN"/>
    <property type="match status" value="1"/>
</dbReference>
<dbReference type="OrthoDB" id="4200462at2759"/>